<comment type="caution">
    <text evidence="2">The sequence shown here is derived from an EMBL/GenBank/DDBJ whole genome shotgun (WGS) entry which is preliminary data.</text>
</comment>
<protein>
    <submittedName>
        <fullName evidence="2">Uncharacterized protein</fullName>
    </submittedName>
</protein>
<name>A0ABR4NCI2_9FUNG</name>
<sequence length="291" mass="32079">MRRSRLTATALRVLSSKHTTVAVGASIGGAQLTLFAVVIARLLAWHGACLDACVTAAQGWRCLLWAHVPGLVLIPLVAAWMLWPPFVLVTNLDIAFMTPSDDDWPHKPAYFDAITCAQLALADAVLLREHMARRTLAMQSLSQVRRAHPRAALPLEIRLIVLDCLDRDLAQERAEVAAALAYSGWVGCVEDGELFLWLRLIALVGSWRLELSPMPPYTAITVAWPFGNRAADTTRASRAASPVSPQPPVKQRLWLAMFSKDMAVLTLNVMLRVSIFTLMALKRSRASTPRE</sequence>
<evidence type="ECO:0000313" key="2">
    <source>
        <dbReference type="EMBL" id="KAL2917208.1"/>
    </source>
</evidence>
<dbReference type="EMBL" id="JADGIZ020000012">
    <property type="protein sequence ID" value="KAL2917208.1"/>
    <property type="molecule type" value="Genomic_DNA"/>
</dbReference>
<gene>
    <name evidence="2" type="ORF">HK105_203273</name>
</gene>
<reference evidence="2 3" key="1">
    <citation type="submission" date="2023-09" db="EMBL/GenBank/DDBJ databases">
        <title>Pangenome analysis of Batrachochytrium dendrobatidis and related Chytrids.</title>
        <authorList>
            <person name="Yacoub M.N."/>
            <person name="Stajich J.E."/>
            <person name="James T.Y."/>
        </authorList>
    </citation>
    <scope>NUCLEOTIDE SEQUENCE [LARGE SCALE GENOMIC DNA]</scope>
    <source>
        <strain evidence="2 3">JEL0888</strain>
    </source>
</reference>
<evidence type="ECO:0000313" key="3">
    <source>
        <dbReference type="Proteomes" id="UP001527925"/>
    </source>
</evidence>
<feature type="transmembrane region" description="Helical" evidence="1">
    <location>
        <begin position="32"/>
        <end position="50"/>
    </location>
</feature>
<keyword evidence="1" id="KW-0812">Transmembrane</keyword>
<keyword evidence="3" id="KW-1185">Reference proteome</keyword>
<dbReference type="Proteomes" id="UP001527925">
    <property type="component" value="Unassembled WGS sequence"/>
</dbReference>
<keyword evidence="1" id="KW-1133">Transmembrane helix</keyword>
<feature type="transmembrane region" description="Helical" evidence="1">
    <location>
        <begin position="62"/>
        <end position="83"/>
    </location>
</feature>
<proteinExistence type="predicted"/>
<accession>A0ABR4NCI2</accession>
<organism evidence="2 3">
    <name type="scientific">Polyrhizophydium stewartii</name>
    <dbReference type="NCBI Taxonomy" id="2732419"/>
    <lineage>
        <taxon>Eukaryota</taxon>
        <taxon>Fungi</taxon>
        <taxon>Fungi incertae sedis</taxon>
        <taxon>Chytridiomycota</taxon>
        <taxon>Chytridiomycota incertae sedis</taxon>
        <taxon>Chytridiomycetes</taxon>
        <taxon>Rhizophydiales</taxon>
        <taxon>Rhizophydiales incertae sedis</taxon>
        <taxon>Polyrhizophydium</taxon>
    </lineage>
</organism>
<evidence type="ECO:0000256" key="1">
    <source>
        <dbReference type="SAM" id="Phobius"/>
    </source>
</evidence>
<keyword evidence="1" id="KW-0472">Membrane</keyword>